<comment type="caution">
    <text evidence="1">The sequence shown here is derived from an EMBL/GenBank/DDBJ whole genome shotgun (WGS) entry which is preliminary data.</text>
</comment>
<dbReference type="RefSeq" id="WP_378254490.1">
    <property type="nucleotide sequence ID" value="NZ_JBHSIT010000003.1"/>
</dbReference>
<protein>
    <submittedName>
        <fullName evidence="1">Uncharacterized protein</fullName>
    </submittedName>
</protein>
<keyword evidence="2" id="KW-1185">Reference proteome</keyword>
<proteinExistence type="predicted"/>
<accession>A0ABV9TXE4</accession>
<dbReference type="PROSITE" id="PS51257">
    <property type="entry name" value="PROKAR_LIPOPROTEIN"/>
    <property type="match status" value="1"/>
</dbReference>
<evidence type="ECO:0000313" key="1">
    <source>
        <dbReference type="EMBL" id="MFC4908143.1"/>
    </source>
</evidence>
<dbReference type="EMBL" id="JBHSIT010000003">
    <property type="protein sequence ID" value="MFC4908143.1"/>
    <property type="molecule type" value="Genomic_DNA"/>
</dbReference>
<evidence type="ECO:0000313" key="2">
    <source>
        <dbReference type="Proteomes" id="UP001595872"/>
    </source>
</evidence>
<organism evidence="1 2">
    <name type="scientific">Actinomadura gamaensis</name>
    <dbReference type="NCBI Taxonomy" id="1763541"/>
    <lineage>
        <taxon>Bacteria</taxon>
        <taxon>Bacillati</taxon>
        <taxon>Actinomycetota</taxon>
        <taxon>Actinomycetes</taxon>
        <taxon>Streptosporangiales</taxon>
        <taxon>Thermomonosporaceae</taxon>
        <taxon>Actinomadura</taxon>
    </lineage>
</organism>
<gene>
    <name evidence="1" type="ORF">ACFPCY_12485</name>
</gene>
<sequence length="356" mass="37246">MVRAVGVWLGVAGTVGCVVLGGAGAAGAAGCSASGHCYAIDSASPRPRLTAASADLKVDCLSVANTAAQFANYEMWVKTNTPRVSFDTWVEIGMTSGTLQGGYRGLLWYWADKRPDNSYYEHYLGRARPGRAANVNVMYAGGAKWNVYLGRSYAGTSSGNGVNGLSVDTGAEVTTTRTTVNGSSSNYQYRNGGWHAVAPNVYRSANSKGLWSTYAKRGYFWTNTGCRRLGAAAEKPAPTAPVPNGRSAAAQALGQIGRTAAANAGERIPSGLSYVRTTRQRAAAATGSRVNSDESVYVVQMRGNFTAPRHPVPGKSGRPVTGHALTLVIDAATGQVTDWGLTSEMSGSFGPRTPIA</sequence>
<dbReference type="Proteomes" id="UP001595872">
    <property type="component" value="Unassembled WGS sequence"/>
</dbReference>
<name>A0ABV9TXE4_9ACTN</name>
<reference evidence="2" key="1">
    <citation type="journal article" date="2019" name="Int. J. Syst. Evol. Microbiol.">
        <title>The Global Catalogue of Microorganisms (GCM) 10K type strain sequencing project: providing services to taxonomists for standard genome sequencing and annotation.</title>
        <authorList>
            <consortium name="The Broad Institute Genomics Platform"/>
            <consortium name="The Broad Institute Genome Sequencing Center for Infectious Disease"/>
            <person name="Wu L."/>
            <person name="Ma J."/>
        </authorList>
    </citation>
    <scope>NUCLEOTIDE SEQUENCE [LARGE SCALE GENOMIC DNA]</scope>
    <source>
        <strain evidence="2">KLKA75</strain>
    </source>
</reference>